<dbReference type="Proteomes" id="UP001163255">
    <property type="component" value="Chromosome"/>
</dbReference>
<accession>A0ABY6GQX4</accession>
<proteinExistence type="inferred from homology"/>
<protein>
    <recommendedName>
        <fullName evidence="2">Anti-sigma factor antagonist</fullName>
    </recommendedName>
</protein>
<dbReference type="NCBIfam" id="TIGR00377">
    <property type="entry name" value="ant_ant_sig"/>
    <property type="match status" value="1"/>
</dbReference>
<dbReference type="InterPro" id="IPR036513">
    <property type="entry name" value="STAS_dom_sf"/>
</dbReference>
<name>A0ABY6GQX4_9GAMM</name>
<evidence type="ECO:0000259" key="3">
    <source>
        <dbReference type="PROSITE" id="PS50801"/>
    </source>
</evidence>
<reference evidence="4" key="1">
    <citation type="submission" date="2022-10" db="EMBL/GenBank/DDBJ databases">
        <title>Completed Genome Sequence of two octocoral isolated bacterium, Endozoicomonas euniceicola EF212T and Endozoicomonas gorgoniicola PS125T.</title>
        <authorList>
            <person name="Chiou Y.-J."/>
            <person name="Chen Y.-H."/>
        </authorList>
    </citation>
    <scope>NUCLEOTIDE SEQUENCE</scope>
    <source>
        <strain evidence="4">EF212</strain>
    </source>
</reference>
<keyword evidence="5" id="KW-1185">Reference proteome</keyword>
<dbReference type="SUPFAM" id="SSF52091">
    <property type="entry name" value="SpoIIaa-like"/>
    <property type="match status" value="1"/>
</dbReference>
<dbReference type="PROSITE" id="PS50801">
    <property type="entry name" value="STAS"/>
    <property type="match status" value="1"/>
</dbReference>
<dbReference type="Gene3D" id="3.30.750.24">
    <property type="entry name" value="STAS domain"/>
    <property type="match status" value="1"/>
</dbReference>
<dbReference type="InterPro" id="IPR002645">
    <property type="entry name" value="STAS_dom"/>
</dbReference>
<dbReference type="RefSeq" id="WP_262596945.1">
    <property type="nucleotide sequence ID" value="NZ_CP103300.1"/>
</dbReference>
<dbReference type="CDD" id="cd07043">
    <property type="entry name" value="STAS_anti-anti-sigma_factors"/>
    <property type="match status" value="1"/>
</dbReference>
<dbReference type="EMBL" id="CP103300">
    <property type="protein sequence ID" value="UYM15090.1"/>
    <property type="molecule type" value="Genomic_DNA"/>
</dbReference>
<gene>
    <name evidence="4" type="ORF">NX720_19795</name>
</gene>
<sequence>MALSINLEDHYHYTLVEIEGKVDASSAEMLDRALESATFEGNRHLVLDCSHLSSISSEGLRVLMNARNQLSRFHSLTLCNVPSAINSLLRLCGISRYIAIVKDVDEAEALLYEREAELKNAS</sequence>
<dbReference type="PANTHER" id="PTHR33495">
    <property type="entry name" value="ANTI-SIGMA FACTOR ANTAGONIST TM_1081-RELATED-RELATED"/>
    <property type="match status" value="1"/>
</dbReference>
<evidence type="ECO:0000256" key="1">
    <source>
        <dbReference type="ARBA" id="ARBA00009013"/>
    </source>
</evidence>
<dbReference type="PANTHER" id="PTHR33495:SF2">
    <property type="entry name" value="ANTI-SIGMA FACTOR ANTAGONIST TM_1081-RELATED"/>
    <property type="match status" value="1"/>
</dbReference>
<feature type="domain" description="STAS" evidence="3">
    <location>
        <begin position="3"/>
        <end position="111"/>
    </location>
</feature>
<organism evidence="4 5">
    <name type="scientific">Endozoicomonas euniceicola</name>
    <dbReference type="NCBI Taxonomy" id="1234143"/>
    <lineage>
        <taxon>Bacteria</taxon>
        <taxon>Pseudomonadati</taxon>
        <taxon>Pseudomonadota</taxon>
        <taxon>Gammaproteobacteria</taxon>
        <taxon>Oceanospirillales</taxon>
        <taxon>Endozoicomonadaceae</taxon>
        <taxon>Endozoicomonas</taxon>
    </lineage>
</organism>
<evidence type="ECO:0000313" key="4">
    <source>
        <dbReference type="EMBL" id="UYM15090.1"/>
    </source>
</evidence>
<dbReference type="InterPro" id="IPR003658">
    <property type="entry name" value="Anti-sigma_ant"/>
</dbReference>
<evidence type="ECO:0000313" key="5">
    <source>
        <dbReference type="Proteomes" id="UP001163255"/>
    </source>
</evidence>
<evidence type="ECO:0000256" key="2">
    <source>
        <dbReference type="RuleBase" id="RU003749"/>
    </source>
</evidence>
<comment type="similarity">
    <text evidence="1 2">Belongs to the anti-sigma-factor antagonist family.</text>
</comment>
<dbReference type="Pfam" id="PF01740">
    <property type="entry name" value="STAS"/>
    <property type="match status" value="1"/>
</dbReference>